<proteinExistence type="predicted"/>
<protein>
    <submittedName>
        <fullName evidence="1">Uncharacterized protein</fullName>
    </submittedName>
</protein>
<organism evidence="1 2">
    <name type="scientific">Dovyalis caffra</name>
    <dbReference type="NCBI Taxonomy" id="77055"/>
    <lineage>
        <taxon>Eukaryota</taxon>
        <taxon>Viridiplantae</taxon>
        <taxon>Streptophyta</taxon>
        <taxon>Embryophyta</taxon>
        <taxon>Tracheophyta</taxon>
        <taxon>Spermatophyta</taxon>
        <taxon>Magnoliopsida</taxon>
        <taxon>eudicotyledons</taxon>
        <taxon>Gunneridae</taxon>
        <taxon>Pentapetalae</taxon>
        <taxon>rosids</taxon>
        <taxon>fabids</taxon>
        <taxon>Malpighiales</taxon>
        <taxon>Salicaceae</taxon>
        <taxon>Flacourtieae</taxon>
        <taxon>Dovyalis</taxon>
    </lineage>
</organism>
<sequence length="75" mass="8504">MAFTSSSWHSFKVASEYIRALSFDRAALLLVSEIKYKDLNSSTFVRAPRGAKIKISNRSEPVVLDDHFVIGRRDT</sequence>
<dbReference type="EMBL" id="CAWUPB010001160">
    <property type="protein sequence ID" value="CAK7343938.1"/>
    <property type="molecule type" value="Genomic_DNA"/>
</dbReference>
<keyword evidence="2" id="KW-1185">Reference proteome</keyword>
<dbReference type="AlphaFoldDB" id="A0AAV1S1Y5"/>
<name>A0AAV1S1Y5_9ROSI</name>
<accession>A0AAV1S1Y5</accession>
<reference evidence="1 2" key="1">
    <citation type="submission" date="2024-01" db="EMBL/GenBank/DDBJ databases">
        <authorList>
            <person name="Waweru B."/>
        </authorList>
    </citation>
    <scope>NUCLEOTIDE SEQUENCE [LARGE SCALE GENOMIC DNA]</scope>
</reference>
<evidence type="ECO:0000313" key="2">
    <source>
        <dbReference type="Proteomes" id="UP001314170"/>
    </source>
</evidence>
<gene>
    <name evidence="1" type="ORF">DCAF_LOCUS17566</name>
</gene>
<dbReference type="Proteomes" id="UP001314170">
    <property type="component" value="Unassembled WGS sequence"/>
</dbReference>
<comment type="caution">
    <text evidence="1">The sequence shown here is derived from an EMBL/GenBank/DDBJ whole genome shotgun (WGS) entry which is preliminary data.</text>
</comment>
<evidence type="ECO:0000313" key="1">
    <source>
        <dbReference type="EMBL" id="CAK7343938.1"/>
    </source>
</evidence>